<keyword evidence="3" id="KW-1185">Reference proteome</keyword>
<evidence type="ECO:0000313" key="3">
    <source>
        <dbReference type="Proteomes" id="UP001381693"/>
    </source>
</evidence>
<name>A0AAN8XRE9_HALRR</name>
<organism evidence="2 3">
    <name type="scientific">Halocaridina rubra</name>
    <name type="common">Hawaiian red shrimp</name>
    <dbReference type="NCBI Taxonomy" id="373956"/>
    <lineage>
        <taxon>Eukaryota</taxon>
        <taxon>Metazoa</taxon>
        <taxon>Ecdysozoa</taxon>
        <taxon>Arthropoda</taxon>
        <taxon>Crustacea</taxon>
        <taxon>Multicrustacea</taxon>
        <taxon>Malacostraca</taxon>
        <taxon>Eumalacostraca</taxon>
        <taxon>Eucarida</taxon>
        <taxon>Decapoda</taxon>
        <taxon>Pleocyemata</taxon>
        <taxon>Caridea</taxon>
        <taxon>Atyoidea</taxon>
        <taxon>Atyidae</taxon>
        <taxon>Halocaridina</taxon>
    </lineage>
</organism>
<comment type="caution">
    <text evidence="2">The sequence shown here is derived from an EMBL/GenBank/DDBJ whole genome shotgun (WGS) entry which is preliminary data.</text>
</comment>
<dbReference type="AlphaFoldDB" id="A0AAN8XRE9"/>
<keyword evidence="1" id="KW-0812">Transmembrane</keyword>
<evidence type="ECO:0000313" key="2">
    <source>
        <dbReference type="EMBL" id="KAK7082850.1"/>
    </source>
</evidence>
<keyword evidence="1" id="KW-0472">Membrane</keyword>
<reference evidence="2 3" key="1">
    <citation type="submission" date="2023-11" db="EMBL/GenBank/DDBJ databases">
        <title>Halocaridina rubra genome assembly.</title>
        <authorList>
            <person name="Smith C."/>
        </authorList>
    </citation>
    <scope>NUCLEOTIDE SEQUENCE [LARGE SCALE GENOMIC DNA]</scope>
    <source>
        <strain evidence="2">EP-1</strain>
        <tissue evidence="2">Whole</tissue>
    </source>
</reference>
<sequence length="280" mass="31196">MRILREQPNEKGGSTLAIGSLRVALLLFIISRAFILTLVCFLAPSSSFAMTISTPAECNNKAYCILPDPFMYGDVSSQNPISNGSLTGRAKFWFTAEEEGGLLSGQYFWACDGNSLLIQCPSGYFISTLRDFYNNNDYQMNNEQIIILICDITFGGFRVDGQSTVYPKHGALAGCANKRLCQKKFTLTDDLILSGYGIKAFHWEDPQKEHNSSLFLANHSYLIMASVNTVMTAQCADTGKRFQVQYGNSAQTVTRVCEGRYWSSDWFPHCFGGMLTFSRP</sequence>
<protein>
    <submittedName>
        <fullName evidence="2">Uncharacterized protein</fullName>
    </submittedName>
</protein>
<dbReference type="Proteomes" id="UP001381693">
    <property type="component" value="Unassembled WGS sequence"/>
</dbReference>
<feature type="transmembrane region" description="Helical" evidence="1">
    <location>
        <begin position="21"/>
        <end position="44"/>
    </location>
</feature>
<gene>
    <name evidence="2" type="ORF">SK128_018425</name>
</gene>
<keyword evidence="1" id="KW-1133">Transmembrane helix</keyword>
<proteinExistence type="predicted"/>
<evidence type="ECO:0000256" key="1">
    <source>
        <dbReference type="SAM" id="Phobius"/>
    </source>
</evidence>
<dbReference type="EMBL" id="JAXCGZ010003872">
    <property type="protein sequence ID" value="KAK7082850.1"/>
    <property type="molecule type" value="Genomic_DNA"/>
</dbReference>
<accession>A0AAN8XRE9</accession>